<evidence type="ECO:0000259" key="3">
    <source>
        <dbReference type="Pfam" id="PF00534"/>
    </source>
</evidence>
<accession>D0MHS3</accession>
<dbReference type="GO" id="GO:0016757">
    <property type="term" value="F:glycosyltransferase activity"/>
    <property type="evidence" value="ECO:0007669"/>
    <property type="project" value="UniProtKB-KW"/>
</dbReference>
<dbReference type="Gene3D" id="3.40.50.2000">
    <property type="entry name" value="Glycogen Phosphorylase B"/>
    <property type="match status" value="2"/>
</dbReference>
<dbReference type="RefSeq" id="WP_012843643.1">
    <property type="nucleotide sequence ID" value="NC_013501.1"/>
</dbReference>
<evidence type="ECO:0000259" key="4">
    <source>
        <dbReference type="Pfam" id="PF13439"/>
    </source>
</evidence>
<protein>
    <submittedName>
        <fullName evidence="5">Glycosyl transferase group 1</fullName>
    </submittedName>
</protein>
<dbReference type="EMBL" id="CP001807">
    <property type="protein sequence ID" value="ACY48031.1"/>
    <property type="molecule type" value="Genomic_DNA"/>
</dbReference>
<dbReference type="Pfam" id="PF13439">
    <property type="entry name" value="Glyco_transf_4"/>
    <property type="match status" value="1"/>
</dbReference>
<dbReference type="InterPro" id="IPR028098">
    <property type="entry name" value="Glyco_trans_4-like_N"/>
</dbReference>
<dbReference type="Pfam" id="PF00534">
    <property type="entry name" value="Glycos_transf_1"/>
    <property type="match status" value="1"/>
</dbReference>
<organism evidence="5 6">
    <name type="scientific">Rhodothermus marinus (strain ATCC 43812 / DSM 4252 / R-10)</name>
    <name type="common">Rhodothermus obamensis</name>
    <dbReference type="NCBI Taxonomy" id="518766"/>
    <lineage>
        <taxon>Bacteria</taxon>
        <taxon>Pseudomonadati</taxon>
        <taxon>Rhodothermota</taxon>
        <taxon>Rhodothermia</taxon>
        <taxon>Rhodothermales</taxon>
        <taxon>Rhodothermaceae</taxon>
        <taxon>Rhodothermus</taxon>
    </lineage>
</organism>
<proteinExistence type="predicted"/>
<dbReference type="OrthoDB" id="9806653at2"/>
<dbReference type="STRING" id="518766.Rmar_1140"/>
<name>D0MHS3_RHOM4</name>
<dbReference type="AlphaFoldDB" id="D0MHS3"/>
<dbReference type="KEGG" id="rmr:Rmar_1140"/>
<feature type="domain" description="Glycosyltransferase subfamily 4-like N-terminal" evidence="4">
    <location>
        <begin position="50"/>
        <end position="162"/>
    </location>
</feature>
<dbReference type="SUPFAM" id="SSF53756">
    <property type="entry name" value="UDP-Glycosyltransferase/glycogen phosphorylase"/>
    <property type="match status" value="1"/>
</dbReference>
<keyword evidence="1" id="KW-0328">Glycosyltransferase</keyword>
<reference evidence="5 6" key="1">
    <citation type="journal article" date="2009" name="Stand. Genomic Sci.">
        <title>Complete genome sequence of Rhodothermus marinus type strain (R-10).</title>
        <authorList>
            <person name="Nolan M."/>
            <person name="Tindall B.J."/>
            <person name="Pomrenke H."/>
            <person name="Lapidus A."/>
            <person name="Copeland A."/>
            <person name="Glavina Del Rio T."/>
            <person name="Lucas S."/>
            <person name="Chen F."/>
            <person name="Tice H."/>
            <person name="Cheng J.F."/>
            <person name="Saunders E."/>
            <person name="Han C."/>
            <person name="Bruce D."/>
            <person name="Goodwin L."/>
            <person name="Chain P."/>
            <person name="Pitluck S."/>
            <person name="Ovchinikova G."/>
            <person name="Pati A."/>
            <person name="Ivanova N."/>
            <person name="Mavromatis K."/>
            <person name="Chen A."/>
            <person name="Palaniappan K."/>
            <person name="Land M."/>
            <person name="Hauser L."/>
            <person name="Chang Y.J."/>
            <person name="Jeffries C.D."/>
            <person name="Brettin T."/>
            <person name="Goker M."/>
            <person name="Bristow J."/>
            <person name="Eisen J.A."/>
            <person name="Markowitz V."/>
            <person name="Hugenholtz P."/>
            <person name="Kyrpides N.C."/>
            <person name="Klenk H.P."/>
            <person name="Detter J.C."/>
        </authorList>
    </citation>
    <scope>NUCLEOTIDE SEQUENCE [LARGE SCALE GENOMIC DNA]</scope>
    <source>
        <strain evidence="6">ATCC 43812 / DSM 4252 / R-10</strain>
    </source>
</reference>
<dbReference type="CAZy" id="GT4">
    <property type="family name" value="Glycosyltransferase Family 4"/>
</dbReference>
<dbReference type="Proteomes" id="UP000002221">
    <property type="component" value="Chromosome"/>
</dbReference>
<dbReference type="eggNOG" id="COG0438">
    <property type="taxonomic scope" value="Bacteria"/>
</dbReference>
<evidence type="ECO:0000256" key="2">
    <source>
        <dbReference type="ARBA" id="ARBA00022679"/>
    </source>
</evidence>
<feature type="domain" description="Glycosyl transferase family 1" evidence="3">
    <location>
        <begin position="178"/>
        <end position="348"/>
    </location>
</feature>
<keyword evidence="6" id="KW-1185">Reference proteome</keyword>
<evidence type="ECO:0000256" key="1">
    <source>
        <dbReference type="ARBA" id="ARBA00022676"/>
    </source>
</evidence>
<evidence type="ECO:0000313" key="6">
    <source>
        <dbReference type="Proteomes" id="UP000002221"/>
    </source>
</evidence>
<keyword evidence="2 5" id="KW-0808">Transferase</keyword>
<dbReference type="PANTHER" id="PTHR12526">
    <property type="entry name" value="GLYCOSYLTRANSFERASE"/>
    <property type="match status" value="1"/>
</dbReference>
<dbReference type="HOGENOM" id="CLU_009583_0_4_10"/>
<evidence type="ECO:0000313" key="5">
    <source>
        <dbReference type="EMBL" id="ACY48031.1"/>
    </source>
</evidence>
<dbReference type="InterPro" id="IPR001296">
    <property type="entry name" value="Glyco_trans_1"/>
</dbReference>
<gene>
    <name evidence="5" type="ordered locus">Rmar_1140</name>
</gene>
<sequence>MKVAILMPLAEQLGGAEQLLRLFLRHAPGGPDAWPLVFFEPGPLVDEARALGFPAQVIRAGRLRQPVRYLQTVRRLAQWFRQEGLTLALSWMGKAHLYGGVAARLAGVPAVWFQHGIPTRDSWMDRWITRMPAVGVLACSEAAAAAQRRLRPVRPVAVVHPAAELTAFDPDRLPAPTEARRQLGLPESGPLIGMVGRLQRWKGMHTLVQAMPRILERHPEARAVIVGGRHELEPDYEPWLRSLITRLGLQDRVWLVGFQKDIPLWMQAMDVIVHASDREPFGIVVVEAMALGKPVVAGAEGGPREIITEGVDGLLAPFEDAEALARQILRYLDDPDFARRVGEAARHRARDFSPEAFARRVTDVLRDFGEMANRIAPEAHEKRRDG</sequence>
<dbReference type="PANTHER" id="PTHR12526:SF510">
    <property type="entry name" value="D-INOSITOL 3-PHOSPHATE GLYCOSYLTRANSFERASE"/>
    <property type="match status" value="1"/>
</dbReference>